<dbReference type="eggNOG" id="COG0559">
    <property type="taxonomic scope" value="Bacteria"/>
</dbReference>
<keyword evidence="11" id="KW-0732">Signal</keyword>
<evidence type="ECO:0000256" key="8">
    <source>
        <dbReference type="ARBA" id="ARBA00037998"/>
    </source>
</evidence>
<keyword evidence="7 10" id="KW-0472">Membrane</keyword>
<evidence type="ECO:0000256" key="10">
    <source>
        <dbReference type="SAM" id="Phobius"/>
    </source>
</evidence>
<dbReference type="GO" id="GO:0006865">
    <property type="term" value="P:amino acid transport"/>
    <property type="evidence" value="ECO:0007669"/>
    <property type="project" value="UniProtKB-KW"/>
</dbReference>
<evidence type="ECO:0000256" key="5">
    <source>
        <dbReference type="ARBA" id="ARBA00022970"/>
    </source>
</evidence>
<dbReference type="AlphaFoldDB" id="A0A1H1NP13"/>
<dbReference type="InterPro" id="IPR001851">
    <property type="entry name" value="ABC_transp_permease"/>
</dbReference>
<evidence type="ECO:0000256" key="7">
    <source>
        <dbReference type="ARBA" id="ARBA00023136"/>
    </source>
</evidence>
<evidence type="ECO:0000313" key="13">
    <source>
        <dbReference type="Proteomes" id="UP000185663"/>
    </source>
</evidence>
<dbReference type="GO" id="GO:0005886">
    <property type="term" value="C:plasma membrane"/>
    <property type="evidence" value="ECO:0007669"/>
    <property type="project" value="UniProtKB-SubCell"/>
</dbReference>
<sequence>MTADRGKTTIRRSLAALMLSGLAALAAAPALATTPTSVATATSTCTPDTETACIGVLVLDPENNRIADADIEITGPEGFSEIVTTTDDGLSAVAVTETGKYVASLDATTLPDGEELGEGAETEITVTAQMGGTARAAFRIGEDTAVAPSETASSTGEGGLDGDGSTPAASSGGLKADQVWTQIGSGLRFGLLLALASVGLSLIYGTTKLSSFSHGEQVTLGAMLAYVTMNVMGMPIWLGAIVTIALCAATGWIQDAGIWKPLRKRGTPVVQLMIVTIGLSIALQYFIQLAIGAGTQRIITSNPETWSLGPFTLTRASWVSMVIALVVLLAVAWFLTRTRIGQATRAVSDNTALASATGIDPNKIIRIVWVLAAGLAGLAGMLLGMVFGSFNWMMGMQMLLLMFAAVTLGGLGTAFGALVGSLVIGMVVELSNLFIPSDLRYASALLILILVLVFRPQGLLGRAERIG</sequence>
<dbReference type="PANTHER" id="PTHR11795:SF449">
    <property type="entry name" value="BRANCHED-CHAIN AMINO ACID TRANSPORT PERMEASE PROTEIN LIVH-RELATED"/>
    <property type="match status" value="1"/>
</dbReference>
<dbReference type="RefSeq" id="WP_029253943.1">
    <property type="nucleotide sequence ID" value="NZ_LT629776.1"/>
</dbReference>
<feature type="transmembrane region" description="Helical" evidence="10">
    <location>
        <begin position="439"/>
        <end position="455"/>
    </location>
</feature>
<keyword evidence="4 10" id="KW-0812">Transmembrane</keyword>
<evidence type="ECO:0000256" key="9">
    <source>
        <dbReference type="SAM" id="MobiDB-lite"/>
    </source>
</evidence>
<feature type="transmembrane region" description="Helical" evidence="10">
    <location>
        <begin position="224"/>
        <end position="253"/>
    </location>
</feature>
<reference evidence="12 13" key="1">
    <citation type="submission" date="2016-10" db="EMBL/GenBank/DDBJ databases">
        <authorList>
            <person name="de Groot N.N."/>
        </authorList>
    </citation>
    <scope>NUCLEOTIDE SEQUENCE [LARGE SCALE GENOMIC DNA]</scope>
    <source>
        <strain evidence="12 13">DSM 22126</strain>
    </source>
</reference>
<evidence type="ECO:0000256" key="4">
    <source>
        <dbReference type="ARBA" id="ARBA00022692"/>
    </source>
</evidence>
<feature type="transmembrane region" description="Helical" evidence="10">
    <location>
        <begin position="273"/>
        <end position="295"/>
    </location>
</feature>
<evidence type="ECO:0000256" key="2">
    <source>
        <dbReference type="ARBA" id="ARBA00022448"/>
    </source>
</evidence>
<feature type="transmembrane region" description="Helical" evidence="10">
    <location>
        <begin position="316"/>
        <end position="335"/>
    </location>
</feature>
<dbReference type="Proteomes" id="UP000185663">
    <property type="component" value="Chromosome I"/>
</dbReference>
<feature type="transmembrane region" description="Helical" evidence="10">
    <location>
        <begin position="399"/>
        <end position="427"/>
    </location>
</feature>
<keyword evidence="5" id="KW-0029">Amino-acid transport</keyword>
<keyword evidence="3" id="KW-1003">Cell membrane</keyword>
<evidence type="ECO:0000256" key="3">
    <source>
        <dbReference type="ARBA" id="ARBA00022475"/>
    </source>
</evidence>
<dbReference type="PANTHER" id="PTHR11795">
    <property type="entry name" value="BRANCHED-CHAIN AMINO ACID TRANSPORT SYSTEM PERMEASE PROTEIN LIVH"/>
    <property type="match status" value="1"/>
</dbReference>
<keyword evidence="13" id="KW-1185">Reference proteome</keyword>
<comment type="similarity">
    <text evidence="8">Belongs to the binding-protein-dependent transport system permease family. LivHM subfamily.</text>
</comment>
<dbReference type="GO" id="GO:0022857">
    <property type="term" value="F:transmembrane transporter activity"/>
    <property type="evidence" value="ECO:0007669"/>
    <property type="project" value="InterPro"/>
</dbReference>
<dbReference type="STRING" id="545619.SAMN04489860_0584"/>
<dbReference type="EMBL" id="LT629776">
    <property type="protein sequence ID" value="SDS00687.1"/>
    <property type="molecule type" value="Genomic_DNA"/>
</dbReference>
<evidence type="ECO:0000256" key="11">
    <source>
        <dbReference type="SAM" id="SignalP"/>
    </source>
</evidence>
<feature type="signal peptide" evidence="11">
    <location>
        <begin position="1"/>
        <end position="32"/>
    </location>
</feature>
<comment type="subcellular location">
    <subcellularLocation>
        <location evidence="1">Cell membrane</location>
        <topology evidence="1">Multi-pass membrane protein</topology>
    </subcellularLocation>
</comment>
<evidence type="ECO:0000256" key="6">
    <source>
        <dbReference type="ARBA" id="ARBA00022989"/>
    </source>
</evidence>
<accession>A0A1H1NP13</accession>
<dbReference type="CDD" id="cd06582">
    <property type="entry name" value="TM_PBP1_LivH_like"/>
    <property type="match status" value="1"/>
</dbReference>
<gene>
    <name evidence="12" type="ORF">SAMN04489860_0584</name>
</gene>
<evidence type="ECO:0000256" key="1">
    <source>
        <dbReference type="ARBA" id="ARBA00004651"/>
    </source>
</evidence>
<feature type="transmembrane region" description="Helical" evidence="10">
    <location>
        <begin position="367"/>
        <end position="387"/>
    </location>
</feature>
<feature type="transmembrane region" description="Helical" evidence="10">
    <location>
        <begin position="186"/>
        <end position="204"/>
    </location>
</feature>
<protein>
    <submittedName>
        <fullName evidence="12">Amino acid/amide ABC transporter membrane protein 1, HAAT family</fullName>
    </submittedName>
</protein>
<dbReference type="Pfam" id="PF02653">
    <property type="entry name" value="BPD_transp_2"/>
    <property type="match status" value="1"/>
</dbReference>
<keyword evidence="6 10" id="KW-1133">Transmembrane helix</keyword>
<feature type="chain" id="PRO_5009255692" evidence="11">
    <location>
        <begin position="33"/>
        <end position="467"/>
    </location>
</feature>
<dbReference type="OrthoDB" id="9807115at2"/>
<dbReference type="InterPro" id="IPR052157">
    <property type="entry name" value="BCAA_transport_permease"/>
</dbReference>
<evidence type="ECO:0000313" key="12">
    <source>
        <dbReference type="EMBL" id="SDS00687.1"/>
    </source>
</evidence>
<feature type="region of interest" description="Disordered" evidence="9">
    <location>
        <begin position="146"/>
        <end position="171"/>
    </location>
</feature>
<keyword evidence="2" id="KW-0813">Transport</keyword>
<proteinExistence type="inferred from homology"/>
<organism evidence="12 13">
    <name type="scientific">Paraoerskovia marina</name>
    <dbReference type="NCBI Taxonomy" id="545619"/>
    <lineage>
        <taxon>Bacteria</taxon>
        <taxon>Bacillati</taxon>
        <taxon>Actinomycetota</taxon>
        <taxon>Actinomycetes</taxon>
        <taxon>Micrococcales</taxon>
        <taxon>Cellulomonadaceae</taxon>
        <taxon>Paraoerskovia</taxon>
    </lineage>
</organism>
<name>A0A1H1NP13_9CELL</name>